<keyword evidence="4 5" id="KW-0975">Bacterial flagellum</keyword>
<evidence type="ECO:0000259" key="6">
    <source>
        <dbReference type="Pfam" id="PF02465"/>
    </source>
</evidence>
<feature type="domain" description="Flagellar hook-associated protein 2 N-terminal" evidence="6">
    <location>
        <begin position="10"/>
        <end position="106"/>
    </location>
</feature>
<evidence type="ECO:0000256" key="3">
    <source>
        <dbReference type="ARBA" id="ARBA00023054"/>
    </source>
</evidence>
<dbReference type="OrthoDB" id="9776025at2"/>
<comment type="similarity">
    <text evidence="1 5">Belongs to the FliD family.</text>
</comment>
<dbReference type="InterPro" id="IPR010809">
    <property type="entry name" value="FliD_C"/>
</dbReference>
<keyword evidence="8" id="KW-0966">Cell projection</keyword>
<reference evidence="9" key="1">
    <citation type="submission" date="2016-10" db="EMBL/GenBank/DDBJ databases">
        <title>The complete genome sequence of the rumen bacterium Butyrivibrio hungatei MB2003.</title>
        <authorList>
            <person name="Palevich N."/>
            <person name="Kelly W.J."/>
            <person name="Leahy S.C."/>
            <person name="Altermann E."/>
            <person name="Rakonjac J."/>
            <person name="Attwood G.T."/>
        </authorList>
    </citation>
    <scope>NUCLEOTIDE SEQUENCE [LARGE SCALE GENOMIC DNA]</scope>
    <source>
        <strain evidence="9">MB2003</strain>
    </source>
</reference>
<dbReference type="GO" id="GO:0009424">
    <property type="term" value="C:bacterial-type flagellum hook"/>
    <property type="evidence" value="ECO:0007669"/>
    <property type="project" value="UniProtKB-UniRule"/>
</dbReference>
<dbReference type="GO" id="GO:0007155">
    <property type="term" value="P:cell adhesion"/>
    <property type="evidence" value="ECO:0007669"/>
    <property type="project" value="InterPro"/>
</dbReference>
<sequence length="511" mass="55645">MPIRITGMNSGLDTESIITALTQTKKDRLETAKGDQKKLTWKQDKWKELNKKVTKFYNGALSNMRFSTAYTKKTTTSSNESAATVVTGEAAMDATQTLDINKLAKSAYLTGQEVTVGTSKATKETTAEELGLSAGDKIKFSIGGKASDVLSVTVEAGDTVESILGKLKNATSSETGTGLNFNYDEKNGRFFVSSKEAGEAKSFDLLIDSESTKAMNALGLTKKADNSNYIAGSSAEIVLNGEKYTSDSNTFEINGLTITANEEAKGITLTTKQDTSGIYDNIKNMLKEYNDLMKEFATLYNADKATKYKMLTDDQKKEMSDTEVEEWEKKIKDGLLSKDETIGTVKQALREVMNSSFDITMKDGTVKSLSLGYFGIGTGSYFTTEENERDVLHIDGDPDDSSTSGNADLLKGFIASDPTAVQNFFSELSKNLYSRLSDLMKGTEYSSSFTIYEDKLMASQYSAYNTKISDAQSALEAAQDKLYSKFSRMETALAKVNSSSGSLSNFFGSGS</sequence>
<comment type="subcellular location">
    <subcellularLocation>
        <location evidence="5">Secreted</location>
    </subcellularLocation>
    <subcellularLocation>
        <location evidence="5">Bacterial flagellum</location>
    </subcellularLocation>
</comment>
<feature type="domain" description="Flagellar hook-associated protein 2 C-terminal" evidence="7">
    <location>
        <begin position="233"/>
        <end position="498"/>
    </location>
</feature>
<accession>A0A1D9P468</accession>
<dbReference type="Proteomes" id="UP000179284">
    <property type="component" value="Chromosome I"/>
</dbReference>
<name>A0A1D9P468_9FIRM</name>
<keyword evidence="8" id="KW-0282">Flagellum</keyword>
<organism evidence="8 9">
    <name type="scientific">Butyrivibrio hungatei</name>
    <dbReference type="NCBI Taxonomy" id="185008"/>
    <lineage>
        <taxon>Bacteria</taxon>
        <taxon>Bacillati</taxon>
        <taxon>Bacillota</taxon>
        <taxon>Clostridia</taxon>
        <taxon>Lachnospirales</taxon>
        <taxon>Lachnospiraceae</taxon>
        <taxon>Butyrivibrio</taxon>
    </lineage>
</organism>
<dbReference type="InterPro" id="IPR003481">
    <property type="entry name" value="FliD_N"/>
</dbReference>
<dbReference type="GO" id="GO:0005576">
    <property type="term" value="C:extracellular region"/>
    <property type="evidence" value="ECO:0007669"/>
    <property type="project" value="UniProtKB-SubCell"/>
</dbReference>
<comment type="subunit">
    <text evidence="2 5">Homopentamer.</text>
</comment>
<dbReference type="RefSeq" id="WP_071176971.1">
    <property type="nucleotide sequence ID" value="NZ_CP017831.1"/>
</dbReference>
<evidence type="ECO:0000256" key="2">
    <source>
        <dbReference type="ARBA" id="ARBA00011255"/>
    </source>
</evidence>
<evidence type="ECO:0000313" key="9">
    <source>
        <dbReference type="Proteomes" id="UP000179284"/>
    </source>
</evidence>
<dbReference type="Pfam" id="PF02465">
    <property type="entry name" value="FliD_N"/>
    <property type="match status" value="1"/>
</dbReference>
<proteinExistence type="inferred from homology"/>
<dbReference type="PANTHER" id="PTHR30288">
    <property type="entry name" value="FLAGELLAR CAP/ASSEMBLY PROTEIN FLID"/>
    <property type="match status" value="1"/>
</dbReference>
<dbReference type="GO" id="GO:0009421">
    <property type="term" value="C:bacterial-type flagellum filament cap"/>
    <property type="evidence" value="ECO:0007669"/>
    <property type="project" value="InterPro"/>
</dbReference>
<evidence type="ECO:0000256" key="1">
    <source>
        <dbReference type="ARBA" id="ARBA00009764"/>
    </source>
</evidence>
<evidence type="ECO:0000313" key="8">
    <source>
        <dbReference type="EMBL" id="AOZ97360.1"/>
    </source>
</evidence>
<dbReference type="EMBL" id="CP017831">
    <property type="protein sequence ID" value="AOZ97360.1"/>
    <property type="molecule type" value="Genomic_DNA"/>
</dbReference>
<keyword evidence="5" id="KW-0964">Secreted</keyword>
<dbReference type="AlphaFoldDB" id="A0A1D9P468"/>
<dbReference type="GO" id="GO:0071973">
    <property type="term" value="P:bacterial-type flagellum-dependent cell motility"/>
    <property type="evidence" value="ECO:0007669"/>
    <property type="project" value="TreeGrafter"/>
</dbReference>
<comment type="function">
    <text evidence="5">Required for morphogenesis and for the elongation of the flagellar filament by facilitating polymerization of the flagellin monomers at the tip of growing filament. Forms a capping structure, which prevents flagellin subunits (transported through the central channel of the flagellum) from leaking out without polymerization at the distal end.</text>
</comment>
<dbReference type="KEGG" id="bhu:bhn_I2327"/>
<gene>
    <name evidence="8" type="ORF">bhn_I2327</name>
</gene>
<keyword evidence="3" id="KW-0175">Coiled coil</keyword>
<evidence type="ECO:0000256" key="5">
    <source>
        <dbReference type="RuleBase" id="RU362066"/>
    </source>
</evidence>
<keyword evidence="9" id="KW-1185">Reference proteome</keyword>
<dbReference type="Pfam" id="PF07195">
    <property type="entry name" value="FliD_C"/>
    <property type="match status" value="1"/>
</dbReference>
<protein>
    <recommendedName>
        <fullName evidence="5">Flagellar hook-associated protein 2</fullName>
        <shortName evidence="5">HAP2</shortName>
    </recommendedName>
    <alternativeName>
        <fullName evidence="5">Flagellar cap protein</fullName>
    </alternativeName>
</protein>
<evidence type="ECO:0000256" key="4">
    <source>
        <dbReference type="ARBA" id="ARBA00023143"/>
    </source>
</evidence>
<keyword evidence="8" id="KW-0969">Cilium</keyword>
<evidence type="ECO:0000259" key="7">
    <source>
        <dbReference type="Pfam" id="PF07195"/>
    </source>
</evidence>
<dbReference type="InterPro" id="IPR040026">
    <property type="entry name" value="FliD"/>
</dbReference>
<dbReference type="PANTHER" id="PTHR30288:SF0">
    <property type="entry name" value="FLAGELLAR HOOK-ASSOCIATED PROTEIN 2"/>
    <property type="match status" value="1"/>
</dbReference>